<evidence type="ECO:0000313" key="2">
    <source>
        <dbReference type="EMBL" id="MFC6999806.1"/>
    </source>
</evidence>
<accession>A0ABW2DU95</accession>
<gene>
    <name evidence="2" type="ORF">ACFQHR_19375</name>
</gene>
<comment type="caution">
    <text evidence="2">The sequence shown here is derived from an EMBL/GenBank/DDBJ whole genome shotgun (WGS) entry which is preliminary data.</text>
</comment>
<dbReference type="PANTHER" id="PTHR30595:SF6">
    <property type="entry name" value="SCHLAFEN ALBA-2 DOMAIN-CONTAINING PROTEIN"/>
    <property type="match status" value="1"/>
</dbReference>
<dbReference type="InterPro" id="IPR001845">
    <property type="entry name" value="HTH_ArsR_DNA-bd_dom"/>
</dbReference>
<reference evidence="3" key="1">
    <citation type="journal article" date="2019" name="Int. J. Syst. Evol. Microbiol.">
        <title>The Global Catalogue of Microorganisms (GCM) 10K type strain sequencing project: providing services to taxonomists for standard genome sequencing and annotation.</title>
        <authorList>
            <consortium name="The Broad Institute Genomics Platform"/>
            <consortium name="The Broad Institute Genome Sequencing Center for Infectious Disease"/>
            <person name="Wu L."/>
            <person name="Ma J."/>
        </authorList>
    </citation>
    <scope>NUCLEOTIDE SEQUENCE [LARGE SCALE GENOMIC DNA]</scope>
    <source>
        <strain evidence="3">CGMCC 4.7393</strain>
    </source>
</reference>
<dbReference type="PANTHER" id="PTHR30595">
    <property type="entry name" value="GLPR-RELATED TRANSCRIPTIONAL REPRESSOR"/>
    <property type="match status" value="1"/>
</dbReference>
<protein>
    <submittedName>
        <fullName evidence="2">Helix-turn-helix domain-containing protein</fullName>
    </submittedName>
</protein>
<dbReference type="SUPFAM" id="SSF46785">
    <property type="entry name" value="Winged helix' DNA-binding domain"/>
    <property type="match status" value="1"/>
</dbReference>
<dbReference type="RefSeq" id="WP_239693380.1">
    <property type="nucleotide sequence ID" value="NZ_JBHSYQ010000016.1"/>
</dbReference>
<dbReference type="Proteomes" id="UP001596405">
    <property type="component" value="Unassembled WGS sequence"/>
</dbReference>
<dbReference type="InterPro" id="IPR007421">
    <property type="entry name" value="Schlafen_AlbA_2_dom"/>
</dbReference>
<name>A0ABW2DU95_9BACT</name>
<dbReference type="EMBL" id="JBHSYQ010000016">
    <property type="protein sequence ID" value="MFC6999806.1"/>
    <property type="molecule type" value="Genomic_DNA"/>
</dbReference>
<dbReference type="PROSITE" id="PS50987">
    <property type="entry name" value="HTH_ARSR_2"/>
    <property type="match status" value="1"/>
</dbReference>
<keyword evidence="3" id="KW-1185">Reference proteome</keyword>
<dbReference type="Gene3D" id="1.10.10.10">
    <property type="entry name" value="Winged helix-like DNA-binding domain superfamily/Winged helix DNA-binding domain"/>
    <property type="match status" value="1"/>
</dbReference>
<organism evidence="2 3">
    <name type="scientific">Rufibacter roseus</name>
    <dbReference type="NCBI Taxonomy" id="1567108"/>
    <lineage>
        <taxon>Bacteria</taxon>
        <taxon>Pseudomonadati</taxon>
        <taxon>Bacteroidota</taxon>
        <taxon>Cytophagia</taxon>
        <taxon>Cytophagales</taxon>
        <taxon>Hymenobacteraceae</taxon>
        <taxon>Rufibacter</taxon>
    </lineage>
</organism>
<dbReference type="InterPro" id="IPR038461">
    <property type="entry name" value="Schlafen_AlbA_2_dom_sf"/>
</dbReference>
<evidence type="ECO:0000259" key="1">
    <source>
        <dbReference type="PROSITE" id="PS50987"/>
    </source>
</evidence>
<dbReference type="Gene3D" id="3.30.950.30">
    <property type="entry name" value="Schlafen, AAA domain"/>
    <property type="match status" value="1"/>
</dbReference>
<evidence type="ECO:0000313" key="3">
    <source>
        <dbReference type="Proteomes" id="UP001596405"/>
    </source>
</evidence>
<dbReference type="InterPro" id="IPR036390">
    <property type="entry name" value="WH_DNA-bd_sf"/>
</dbReference>
<dbReference type="Pfam" id="PF04326">
    <property type="entry name" value="SLFN_AlbA_2"/>
    <property type="match status" value="1"/>
</dbReference>
<dbReference type="InterPro" id="IPR036388">
    <property type="entry name" value="WH-like_DNA-bd_sf"/>
</dbReference>
<proteinExistence type="predicted"/>
<feature type="domain" description="HTH arsR-type" evidence="1">
    <location>
        <begin position="136"/>
        <end position="212"/>
    </location>
</feature>
<sequence>MKTNHMLELQLLILQGEGETLEFKQKITHADRIARTLVSFANTRGGQILVGVKDNGSISGVDPEEEKYTLEKAITFFCDPPVKVRYEEIDTEDGTILKVIIPESATKPHVAKLKDNDWRSYIRVKDESVQTSKLVEKSLTLEPEPEEEKPLPDPQQLRILLLLQKHQKLTVKQFMHYANLSKRRAQRLLVELVLQGVVRMHDKEKEPYYTLS</sequence>